<feature type="domain" description="SET" evidence="3">
    <location>
        <begin position="337"/>
        <end position="486"/>
    </location>
</feature>
<comment type="caution">
    <text evidence="4">The sequence shown here is derived from an EMBL/GenBank/DDBJ whole genome shotgun (WGS) entry which is preliminary data.</text>
</comment>
<evidence type="ECO:0000313" key="5">
    <source>
        <dbReference type="Proteomes" id="UP001530400"/>
    </source>
</evidence>
<dbReference type="PROSITE" id="PS50280">
    <property type="entry name" value="SET"/>
    <property type="match status" value="2"/>
</dbReference>
<keyword evidence="2" id="KW-0732">Signal</keyword>
<protein>
    <recommendedName>
        <fullName evidence="3">SET domain-containing protein</fullName>
    </recommendedName>
</protein>
<dbReference type="SUPFAM" id="SSF82199">
    <property type="entry name" value="SET domain"/>
    <property type="match status" value="2"/>
</dbReference>
<feature type="signal peptide" evidence="2">
    <location>
        <begin position="1"/>
        <end position="17"/>
    </location>
</feature>
<keyword evidence="5" id="KW-1185">Reference proteome</keyword>
<gene>
    <name evidence="4" type="ORF">ACHAWO_012539</name>
</gene>
<feature type="region of interest" description="Disordered" evidence="1">
    <location>
        <begin position="609"/>
        <end position="631"/>
    </location>
</feature>
<organism evidence="4 5">
    <name type="scientific">Cyclotella atomus</name>
    <dbReference type="NCBI Taxonomy" id="382360"/>
    <lineage>
        <taxon>Eukaryota</taxon>
        <taxon>Sar</taxon>
        <taxon>Stramenopiles</taxon>
        <taxon>Ochrophyta</taxon>
        <taxon>Bacillariophyta</taxon>
        <taxon>Coscinodiscophyceae</taxon>
        <taxon>Thalassiosirophycidae</taxon>
        <taxon>Stephanodiscales</taxon>
        <taxon>Stephanodiscaceae</taxon>
        <taxon>Cyclotella</taxon>
    </lineage>
</organism>
<evidence type="ECO:0000313" key="4">
    <source>
        <dbReference type="EMBL" id="KAL3804966.1"/>
    </source>
</evidence>
<dbReference type="Pfam" id="PF00856">
    <property type="entry name" value="SET"/>
    <property type="match status" value="1"/>
</dbReference>
<sequence>MLHSLVLLLVMLQASLATAGSVTYSRGDKQAYLTARGSDSDLPTFDKIKSIRRQLIEDTNAQPSYDDPQKCTTYLAPSSIPNAGLGIFTTIPYDVNSPIGQSEIGILIHDIFQHYPDSDTTKDLFKNYVWEANYVSMGPWEATHGSTMVPGLGMMTNDHPGLTNVRGDKHAFAGRFWEDNDDTATVEGRKHNLNLEDAGRGAYSEHSKLGFHTVRNVEAGDELFIFYGQGWFTNRAEVLGDAIPEQGDYRRTYDTVKQFMENAKKDGLDVNSLGLQQRYEERIYKADWLNESPRMKAAFPKHVSDIPYILQHGAAAYSMKDNKRTVEWIEENGMCVDTLVAAKSTIPQAGNGAFAKRAVSKDDIIVTTPVITMTLNQLKLREQVTGSDWNEYVIHGGFQQILNYCYGAGESTLVFFPSAPVVNFINHGSKEKANAEIRWSSTPHHKAEWLNAPLDEMKTKIKSGLFFDIVATKDIQRGDEILLYYGQDWEESWNWHVKNFNSEGNFTDTRDTPTALDYNSFKERDSIVRTSFELKTNPYHGQVTTRCFFNPPQDCEAPADPSKGVKCQVRSNHTNVNQGNMYHCDILSRFIGENGQHWYTANVTVKSFTNDDKGDKKGPVKKGNNKGKGGGGREIEEYYLVDFIPRYAIRFVDKPYTKDQYSKGAFRHPIGIGEGMMPEEASAPTHAENRNLPAHCKSPPL</sequence>
<dbReference type="EMBL" id="JALLPJ020000018">
    <property type="protein sequence ID" value="KAL3804966.1"/>
    <property type="molecule type" value="Genomic_DNA"/>
</dbReference>
<feature type="compositionally biased region" description="Basic and acidic residues" evidence="1">
    <location>
        <begin position="609"/>
        <end position="618"/>
    </location>
</feature>
<dbReference type="Gene3D" id="2.170.270.10">
    <property type="entry name" value="SET domain"/>
    <property type="match status" value="2"/>
</dbReference>
<feature type="region of interest" description="Disordered" evidence="1">
    <location>
        <begin position="673"/>
        <end position="701"/>
    </location>
</feature>
<evidence type="ECO:0000256" key="1">
    <source>
        <dbReference type="SAM" id="MobiDB-lite"/>
    </source>
</evidence>
<evidence type="ECO:0000259" key="3">
    <source>
        <dbReference type="PROSITE" id="PS50280"/>
    </source>
</evidence>
<dbReference type="AlphaFoldDB" id="A0ABD3QZE5"/>
<evidence type="ECO:0000256" key="2">
    <source>
        <dbReference type="SAM" id="SignalP"/>
    </source>
</evidence>
<dbReference type="InterPro" id="IPR046341">
    <property type="entry name" value="SET_dom_sf"/>
</dbReference>
<name>A0ABD3QZE5_9STRA</name>
<proteinExistence type="predicted"/>
<reference evidence="4 5" key="1">
    <citation type="submission" date="2024-10" db="EMBL/GenBank/DDBJ databases">
        <title>Updated reference genomes for cyclostephanoid diatoms.</title>
        <authorList>
            <person name="Roberts W.R."/>
            <person name="Alverson A.J."/>
        </authorList>
    </citation>
    <scope>NUCLEOTIDE SEQUENCE [LARGE SCALE GENOMIC DNA]</scope>
    <source>
        <strain evidence="4 5">AJA010-31</strain>
    </source>
</reference>
<dbReference type="InterPro" id="IPR001214">
    <property type="entry name" value="SET_dom"/>
</dbReference>
<feature type="chain" id="PRO_5044859054" description="SET domain-containing protein" evidence="2">
    <location>
        <begin position="18"/>
        <end position="701"/>
    </location>
</feature>
<accession>A0ABD3QZE5</accession>
<feature type="domain" description="SET" evidence="3">
    <location>
        <begin position="71"/>
        <end position="228"/>
    </location>
</feature>
<dbReference type="Proteomes" id="UP001530400">
    <property type="component" value="Unassembled WGS sequence"/>
</dbReference>